<accession>A8MFX7</accession>
<protein>
    <submittedName>
        <fullName evidence="7">Transcriptional regulator, DeoR family</fullName>
    </submittedName>
</protein>
<dbReference type="Pfam" id="PF21715">
    <property type="entry name" value="CggR_N"/>
    <property type="match status" value="1"/>
</dbReference>
<dbReference type="Proteomes" id="UP000000269">
    <property type="component" value="Chromosome"/>
</dbReference>
<dbReference type="SUPFAM" id="SSF100950">
    <property type="entry name" value="NagB/RpiA/CoA transferase-like"/>
    <property type="match status" value="1"/>
</dbReference>
<keyword evidence="8" id="KW-1185">Reference proteome</keyword>
<dbReference type="InterPro" id="IPR036390">
    <property type="entry name" value="WH_DNA-bd_sf"/>
</dbReference>
<dbReference type="AlphaFoldDB" id="A8MFX7"/>
<dbReference type="HOGENOM" id="CLU_054506_2_0_9"/>
<evidence type="ECO:0000256" key="3">
    <source>
        <dbReference type="ARBA" id="ARBA00023125"/>
    </source>
</evidence>
<feature type="domain" description="CggR N-terminal DNA binding" evidence="6">
    <location>
        <begin position="18"/>
        <end position="88"/>
    </location>
</feature>
<name>A8MFX7_ALKOO</name>
<evidence type="ECO:0000256" key="1">
    <source>
        <dbReference type="ARBA" id="ARBA00010466"/>
    </source>
</evidence>
<dbReference type="EMBL" id="CP000853">
    <property type="protein sequence ID" value="ABW18515.1"/>
    <property type="molecule type" value="Genomic_DNA"/>
</dbReference>
<keyword evidence="2" id="KW-0805">Transcription regulation</keyword>
<sequence>MNTMIDLQRKIVPEIFPILEKRYNILKNIDALGPIGRRNLAIKLSMGERIVRAEVDLLKELGLVEINAVGMKITEEGKELLQDLTEVMYSIDGMDRIEEELQRKLQIKKVIIVPGNVEEDGILKNIGKATAKLIESSITENTKIGITGGNTMAAVAEELTQHTKKQNITVYPARGGLGKQVEIQANTIAAKMASKLNGNYELLHASDTLSSQTMEILLKDKEIKEVIENIKSVDLLIFGIGRADTMANRREFSKEIIEKLEESKAVSEAFGYYFNQHGDIVYETNSMGIKLEDFHKIKEVIGVAGGKDKAEAIGAICSLRKSMILVIDEAAAKELLQLN</sequence>
<dbReference type="InterPro" id="IPR037171">
    <property type="entry name" value="NagB/RpiA_transferase-like"/>
</dbReference>
<evidence type="ECO:0000259" key="6">
    <source>
        <dbReference type="Pfam" id="PF21715"/>
    </source>
</evidence>
<dbReference type="Gene3D" id="3.40.50.1360">
    <property type="match status" value="1"/>
</dbReference>
<organism evidence="7 8">
    <name type="scientific">Alkaliphilus oremlandii (strain OhILAs)</name>
    <name type="common">Clostridium oremlandii (strain OhILAs)</name>
    <dbReference type="NCBI Taxonomy" id="350688"/>
    <lineage>
        <taxon>Bacteria</taxon>
        <taxon>Bacillati</taxon>
        <taxon>Bacillota</taxon>
        <taxon>Clostridia</taxon>
        <taxon>Peptostreptococcales</taxon>
        <taxon>Natronincolaceae</taxon>
        <taxon>Alkaliphilus</taxon>
    </lineage>
</organism>
<proteinExistence type="inferred from homology"/>
<comment type="similarity">
    <text evidence="1">Belongs to the SorC transcriptional regulatory family.</text>
</comment>
<gene>
    <name evidence="7" type="ordered locus">Clos_0968</name>
</gene>
<dbReference type="eggNOG" id="COG2390">
    <property type="taxonomic scope" value="Bacteria"/>
</dbReference>
<dbReference type="Gene3D" id="1.10.10.10">
    <property type="entry name" value="Winged helix-like DNA-binding domain superfamily/Winged helix DNA-binding domain"/>
    <property type="match status" value="1"/>
</dbReference>
<dbReference type="SUPFAM" id="SSF46785">
    <property type="entry name" value="Winged helix' DNA-binding domain"/>
    <property type="match status" value="1"/>
</dbReference>
<evidence type="ECO:0000256" key="2">
    <source>
        <dbReference type="ARBA" id="ARBA00023015"/>
    </source>
</evidence>
<keyword evidence="3" id="KW-0238">DNA-binding</keyword>
<evidence type="ECO:0000256" key="4">
    <source>
        <dbReference type="ARBA" id="ARBA00023163"/>
    </source>
</evidence>
<evidence type="ECO:0000313" key="8">
    <source>
        <dbReference type="Proteomes" id="UP000000269"/>
    </source>
</evidence>
<dbReference type="InterPro" id="IPR036388">
    <property type="entry name" value="WH-like_DNA-bd_sf"/>
</dbReference>
<dbReference type="STRING" id="350688.Clos_0968"/>
<dbReference type="KEGG" id="aoe:Clos_0968"/>
<evidence type="ECO:0000313" key="7">
    <source>
        <dbReference type="EMBL" id="ABW18515.1"/>
    </source>
</evidence>
<dbReference type="RefSeq" id="WP_012158827.1">
    <property type="nucleotide sequence ID" value="NC_009922.1"/>
</dbReference>
<keyword evidence="4" id="KW-0804">Transcription</keyword>
<evidence type="ECO:0000259" key="5">
    <source>
        <dbReference type="Pfam" id="PF04198"/>
    </source>
</evidence>
<dbReference type="Pfam" id="PF04198">
    <property type="entry name" value="Sugar-bind"/>
    <property type="match status" value="1"/>
</dbReference>
<dbReference type="PANTHER" id="PTHR34294:SF5">
    <property type="entry name" value="CENTRAL GLYCOLYTIC GENES REGULATOR"/>
    <property type="match status" value="1"/>
</dbReference>
<feature type="domain" description="Sugar-binding" evidence="5">
    <location>
        <begin position="92"/>
        <end position="337"/>
    </location>
</feature>
<dbReference type="InterPro" id="IPR051054">
    <property type="entry name" value="SorC_transcr_regulators"/>
</dbReference>
<dbReference type="InterPro" id="IPR048715">
    <property type="entry name" value="CggR_N"/>
</dbReference>
<reference evidence="8" key="1">
    <citation type="submission" date="2007-10" db="EMBL/GenBank/DDBJ databases">
        <title>Complete genome of Alkaliphilus oremlandii OhILAs.</title>
        <authorList>
            <person name="Copeland A."/>
            <person name="Lucas S."/>
            <person name="Lapidus A."/>
            <person name="Barry K."/>
            <person name="Detter J.C."/>
            <person name="Glavina del Rio T."/>
            <person name="Hammon N."/>
            <person name="Israni S."/>
            <person name="Dalin E."/>
            <person name="Tice H."/>
            <person name="Pitluck S."/>
            <person name="Chain P."/>
            <person name="Malfatti S."/>
            <person name="Shin M."/>
            <person name="Vergez L."/>
            <person name="Schmutz J."/>
            <person name="Larimer F."/>
            <person name="Land M."/>
            <person name="Hauser L."/>
            <person name="Kyrpides N."/>
            <person name="Mikhailova N."/>
            <person name="Stolz J.F."/>
            <person name="Dawson A."/>
            <person name="Fisher E."/>
            <person name="Crable B."/>
            <person name="Perera E."/>
            <person name="Lisak J."/>
            <person name="Ranganathan M."/>
            <person name="Basu P."/>
            <person name="Richardson P."/>
        </authorList>
    </citation>
    <scope>NUCLEOTIDE SEQUENCE [LARGE SCALE GENOMIC DNA]</scope>
    <source>
        <strain evidence="8">OhILAs</strain>
    </source>
</reference>
<dbReference type="PANTHER" id="PTHR34294">
    <property type="entry name" value="TRANSCRIPTIONAL REGULATOR-RELATED"/>
    <property type="match status" value="1"/>
</dbReference>
<dbReference type="GO" id="GO:0030246">
    <property type="term" value="F:carbohydrate binding"/>
    <property type="evidence" value="ECO:0007669"/>
    <property type="project" value="InterPro"/>
</dbReference>
<dbReference type="GO" id="GO:0003677">
    <property type="term" value="F:DNA binding"/>
    <property type="evidence" value="ECO:0007669"/>
    <property type="project" value="UniProtKB-KW"/>
</dbReference>
<dbReference type="InterPro" id="IPR007324">
    <property type="entry name" value="Sugar-bd_dom_put"/>
</dbReference>
<dbReference type="OrthoDB" id="9793820at2"/>